<dbReference type="FunFam" id="3.30.2130.10:FF:000004">
    <property type="entry name" value="Cytosolic arginine sensor for mTORC1 subunit 1"/>
    <property type="match status" value="1"/>
</dbReference>
<feature type="domain" description="CASTOR1 N-terminal" evidence="5">
    <location>
        <begin position="104"/>
        <end position="147"/>
    </location>
</feature>
<evidence type="ECO:0000259" key="6">
    <source>
        <dbReference type="Pfam" id="PF21389"/>
    </source>
</evidence>
<proteinExistence type="inferred from homology"/>
<dbReference type="Gene3D" id="3.30.2130.10">
    <property type="entry name" value="VC0802-like"/>
    <property type="match status" value="1"/>
</dbReference>
<feature type="domain" description="Cytosolic arginine sensor for mTORC1 subunit 1/2 ACT-like" evidence="6">
    <location>
        <begin position="183"/>
        <end position="266"/>
    </location>
</feature>
<dbReference type="PRINTS" id="PR02078">
    <property type="entry name" value="GATSLIKEFMLY"/>
</dbReference>
<reference evidence="7" key="1">
    <citation type="submission" date="2019-10" db="EMBL/GenBank/DDBJ databases">
        <title>The sequence and de novo assembly of the wild yak genome.</title>
        <authorList>
            <person name="Liu Y."/>
        </authorList>
    </citation>
    <scope>NUCLEOTIDE SEQUENCE [LARGE SCALE GENOMIC DNA]</scope>
    <source>
        <strain evidence="7">WY2019</strain>
    </source>
</reference>
<dbReference type="InterPro" id="IPR045865">
    <property type="entry name" value="ACT-like_dom_sf"/>
</dbReference>
<dbReference type="InterPro" id="IPR026249">
    <property type="entry name" value="CASTOR_fam"/>
</dbReference>
<dbReference type="SUPFAM" id="SSF55021">
    <property type="entry name" value="ACT-like"/>
    <property type="match status" value="1"/>
</dbReference>
<dbReference type="InterPro" id="IPR051719">
    <property type="entry name" value="CASTOR_mTORC1"/>
</dbReference>
<evidence type="ECO:0000313" key="7">
    <source>
        <dbReference type="EMBL" id="MXQ92609.1"/>
    </source>
</evidence>
<dbReference type="Proteomes" id="UP000322234">
    <property type="component" value="Unassembled WGS sequence"/>
</dbReference>
<evidence type="ECO:0000256" key="2">
    <source>
        <dbReference type="ARBA" id="ARBA00006827"/>
    </source>
</evidence>
<dbReference type="InterPro" id="IPR049479">
    <property type="entry name" value="CASTOR1_ACT-like"/>
</dbReference>
<dbReference type="GO" id="GO:0005829">
    <property type="term" value="C:cytosol"/>
    <property type="evidence" value="ECO:0007669"/>
    <property type="project" value="UniProtKB-SubCell"/>
</dbReference>
<accession>A0A6B0RRA7</accession>
<dbReference type="PANTHER" id="PTHR31131:SF2">
    <property type="entry name" value="CYTOSOLIC ARGININE SENSOR FOR MTORC1 SUBUNIT 2"/>
    <property type="match status" value="1"/>
</dbReference>
<comment type="subcellular location">
    <subcellularLocation>
        <location evidence="1">Cytoplasm</location>
        <location evidence="1">Cytosol</location>
    </subcellularLocation>
</comment>
<evidence type="ECO:0000259" key="4">
    <source>
        <dbReference type="Pfam" id="PF13840"/>
    </source>
</evidence>
<keyword evidence="8" id="KW-1185">Reference proteome</keyword>
<feature type="domain" description="CASTOR ACT" evidence="4">
    <location>
        <begin position="271"/>
        <end position="322"/>
    </location>
</feature>
<keyword evidence="3" id="KW-0963">Cytoplasm</keyword>
<comment type="caution">
    <text evidence="7">The sequence shown here is derived from an EMBL/GenBank/DDBJ whole genome shotgun (WGS) entry which is preliminary data.</text>
</comment>
<dbReference type="AlphaFoldDB" id="A0A6B0RRA7"/>
<dbReference type="Pfam" id="PF18700">
    <property type="entry name" value="Castor1_N"/>
    <property type="match status" value="1"/>
</dbReference>
<name>A0A6B0RRA7_9CETA</name>
<evidence type="ECO:0000259" key="5">
    <source>
        <dbReference type="Pfam" id="PF18700"/>
    </source>
</evidence>
<dbReference type="InterPro" id="IPR027795">
    <property type="entry name" value="CASTOR_ACT_dom"/>
</dbReference>
<organism evidence="7 8">
    <name type="scientific">Bos mutus</name>
    <name type="common">wild yak</name>
    <dbReference type="NCBI Taxonomy" id="72004"/>
    <lineage>
        <taxon>Eukaryota</taxon>
        <taxon>Metazoa</taxon>
        <taxon>Chordata</taxon>
        <taxon>Craniata</taxon>
        <taxon>Vertebrata</taxon>
        <taxon>Euteleostomi</taxon>
        <taxon>Mammalia</taxon>
        <taxon>Eutheria</taxon>
        <taxon>Laurasiatheria</taxon>
        <taxon>Artiodactyla</taxon>
        <taxon>Ruminantia</taxon>
        <taxon>Pecora</taxon>
        <taxon>Bovidae</taxon>
        <taxon>Bovinae</taxon>
        <taxon>Bos</taxon>
    </lineage>
</organism>
<evidence type="ECO:0000256" key="3">
    <source>
        <dbReference type="ARBA" id="ARBA00022490"/>
    </source>
</evidence>
<dbReference type="Pfam" id="PF21389">
    <property type="entry name" value="CASTOR1_ACT-like"/>
    <property type="match status" value="1"/>
</dbReference>
<dbReference type="PANTHER" id="PTHR31131">
    <property type="entry name" value="CHROMOSOME 1, WHOLE GENOME SHOTGUN SEQUENCE"/>
    <property type="match status" value="1"/>
</dbReference>
<dbReference type="GO" id="GO:1904262">
    <property type="term" value="P:negative regulation of TORC1 signaling"/>
    <property type="evidence" value="ECO:0007669"/>
    <property type="project" value="TreeGrafter"/>
</dbReference>
<dbReference type="Pfam" id="PF13840">
    <property type="entry name" value="ACT_7"/>
    <property type="match status" value="1"/>
</dbReference>
<dbReference type="InterPro" id="IPR040778">
    <property type="entry name" value="CASTOR1_N"/>
</dbReference>
<sequence>MKSSLEACVPCSHIAYGIHREIIESLCGQLLLEILMKTKLLSVQEKKYRVLKPIHLLNICLVGPLRFHVLCTHTGYTGYCLQRIPATVQNGVPHLLTAAAAQLSLIKLAFLSSETRCKFFSLTKTPEDYTIIVDEEGFLELPSSEHLELTTLHVINSETLAAENLGITHCFMKPKAVQRPVIHPLSTPSNRFCVTSLDSDIPPTVATLLMDVTFYSSGLKDPLVSSGDNCGHIHFFSFSLIKGYISLVRDKQTQQRFPSNLLFTSASGGLWKMVRIGGQALGFDKCFEVAWIAEPLAAADIQTFYISTFKFLHTLVPEENISTLKVSQAEKYGGPLLFLPFGAPRPGPALP</sequence>
<gene>
    <name evidence="7" type="ORF">E5288_WYG005673</name>
</gene>
<evidence type="ECO:0000256" key="1">
    <source>
        <dbReference type="ARBA" id="ARBA00004514"/>
    </source>
</evidence>
<protein>
    <submittedName>
        <fullName evidence="7">Uncharacterized protein</fullName>
    </submittedName>
</protein>
<dbReference type="EMBL" id="VBQZ03000084">
    <property type="protein sequence ID" value="MXQ92609.1"/>
    <property type="molecule type" value="Genomic_DNA"/>
</dbReference>
<evidence type="ECO:0000313" key="8">
    <source>
        <dbReference type="Proteomes" id="UP000322234"/>
    </source>
</evidence>
<comment type="similarity">
    <text evidence="2">Belongs to the GATS family.</text>
</comment>